<dbReference type="Gene3D" id="3.30.530.20">
    <property type="match status" value="1"/>
</dbReference>
<keyword evidence="2" id="KW-1185">Reference proteome</keyword>
<dbReference type="InterPro" id="IPR023393">
    <property type="entry name" value="START-like_dom_sf"/>
</dbReference>
<dbReference type="RefSeq" id="WP_344800572.1">
    <property type="nucleotide sequence ID" value="NZ_BAABBN010000015.1"/>
</dbReference>
<accession>A0ABP7NAS8</accession>
<organism evidence="1 2">
    <name type="scientific">Litoribacillus peritrichatus</name>
    <dbReference type="NCBI Taxonomy" id="718191"/>
    <lineage>
        <taxon>Bacteria</taxon>
        <taxon>Pseudomonadati</taxon>
        <taxon>Pseudomonadota</taxon>
        <taxon>Gammaproteobacteria</taxon>
        <taxon>Oceanospirillales</taxon>
        <taxon>Oceanospirillaceae</taxon>
        <taxon>Litoribacillus</taxon>
    </lineage>
</organism>
<reference evidence="2" key="1">
    <citation type="journal article" date="2019" name="Int. J. Syst. Evol. Microbiol.">
        <title>The Global Catalogue of Microorganisms (GCM) 10K type strain sequencing project: providing services to taxonomists for standard genome sequencing and annotation.</title>
        <authorList>
            <consortium name="The Broad Institute Genomics Platform"/>
            <consortium name="The Broad Institute Genome Sequencing Center for Infectious Disease"/>
            <person name="Wu L."/>
            <person name="Ma J."/>
        </authorList>
    </citation>
    <scope>NUCLEOTIDE SEQUENCE [LARGE SCALE GENOMIC DNA]</scope>
    <source>
        <strain evidence="2">JCM 17551</strain>
    </source>
</reference>
<dbReference type="SUPFAM" id="SSF55961">
    <property type="entry name" value="Bet v1-like"/>
    <property type="match status" value="1"/>
</dbReference>
<name>A0ABP7NAS8_9GAMM</name>
<sequence length="156" mass="17028">MAFDVSIEINKSFSVAADADLVFKLLADVPESTSHFPKLENLVKEGENVYRWEMEKVGAGSASIQTIYACEYASDPSTRDISWKPAKTSDSNGKVAGTWKITEGANGGTDIEFATQATLTLPLPKLTRAMITPVVKSEFETIVDKYITNLGVVFKD</sequence>
<dbReference type="InterPro" id="IPR019587">
    <property type="entry name" value="Polyketide_cyclase/dehydratase"/>
</dbReference>
<dbReference type="EMBL" id="BAABBN010000015">
    <property type="protein sequence ID" value="GAA3941230.1"/>
    <property type="molecule type" value="Genomic_DNA"/>
</dbReference>
<dbReference type="Proteomes" id="UP001501565">
    <property type="component" value="Unassembled WGS sequence"/>
</dbReference>
<evidence type="ECO:0000313" key="1">
    <source>
        <dbReference type="EMBL" id="GAA3941230.1"/>
    </source>
</evidence>
<comment type="caution">
    <text evidence="1">The sequence shown here is derived from an EMBL/GenBank/DDBJ whole genome shotgun (WGS) entry which is preliminary data.</text>
</comment>
<protein>
    <recommendedName>
        <fullName evidence="3">SRPBCC family protein</fullName>
    </recommendedName>
</protein>
<proteinExistence type="predicted"/>
<dbReference type="Pfam" id="PF10604">
    <property type="entry name" value="Polyketide_cyc2"/>
    <property type="match status" value="1"/>
</dbReference>
<evidence type="ECO:0000313" key="2">
    <source>
        <dbReference type="Proteomes" id="UP001501565"/>
    </source>
</evidence>
<gene>
    <name evidence="1" type="ORF">GCM10022277_41500</name>
</gene>
<evidence type="ECO:0008006" key="3">
    <source>
        <dbReference type="Google" id="ProtNLM"/>
    </source>
</evidence>